<protein>
    <submittedName>
        <fullName evidence="13">Sister chromatid cohesion acetyltransferas-like protein Eco1</fullName>
    </submittedName>
</protein>
<feature type="compositionally biased region" description="Basic residues" evidence="10">
    <location>
        <begin position="1"/>
        <end position="10"/>
    </location>
</feature>
<name>A0A8E2JSB2_9PEZI</name>
<gene>
    <name evidence="13" type="ORF">AOQ84DRAFT_389575</name>
</gene>
<feature type="domain" description="N-acetyltransferase ESCO zinc-finger" evidence="11">
    <location>
        <begin position="140"/>
        <end position="177"/>
    </location>
</feature>
<organism evidence="13 14">
    <name type="scientific">Glonium stellatum</name>
    <dbReference type="NCBI Taxonomy" id="574774"/>
    <lineage>
        <taxon>Eukaryota</taxon>
        <taxon>Fungi</taxon>
        <taxon>Dikarya</taxon>
        <taxon>Ascomycota</taxon>
        <taxon>Pezizomycotina</taxon>
        <taxon>Dothideomycetes</taxon>
        <taxon>Pleosporomycetidae</taxon>
        <taxon>Gloniales</taxon>
        <taxon>Gloniaceae</taxon>
        <taxon>Glonium</taxon>
    </lineage>
</organism>
<keyword evidence="3" id="KW-0808">Transferase</keyword>
<evidence type="ECO:0000313" key="14">
    <source>
        <dbReference type="Proteomes" id="UP000250140"/>
    </source>
</evidence>
<evidence type="ECO:0000259" key="11">
    <source>
        <dbReference type="Pfam" id="PF13878"/>
    </source>
</evidence>
<feature type="domain" description="N-acetyltransferase ESCO acetyl-transferase" evidence="12">
    <location>
        <begin position="332"/>
        <end position="400"/>
    </location>
</feature>
<dbReference type="Pfam" id="PF13880">
    <property type="entry name" value="Acetyltransf_13"/>
    <property type="match status" value="1"/>
</dbReference>
<accession>A0A8E2JSB2</accession>
<feature type="compositionally biased region" description="Polar residues" evidence="10">
    <location>
        <begin position="111"/>
        <end position="125"/>
    </location>
</feature>
<dbReference type="Proteomes" id="UP000250140">
    <property type="component" value="Unassembled WGS sequence"/>
</dbReference>
<keyword evidence="5" id="KW-0863">Zinc-finger</keyword>
<keyword evidence="4" id="KW-0479">Metal-binding</keyword>
<evidence type="ECO:0000256" key="10">
    <source>
        <dbReference type="SAM" id="MobiDB-lite"/>
    </source>
</evidence>
<dbReference type="OrthoDB" id="428854at2759"/>
<comment type="similarity">
    <text evidence="2">Belongs to the acetyltransferase family. ECO subfamily.</text>
</comment>
<feature type="region of interest" description="Disordered" evidence="10">
    <location>
        <begin position="1"/>
        <end position="137"/>
    </location>
</feature>
<evidence type="ECO:0000256" key="9">
    <source>
        <dbReference type="ARBA" id="ARBA00023315"/>
    </source>
</evidence>
<evidence type="ECO:0000313" key="13">
    <source>
        <dbReference type="EMBL" id="OCL07339.1"/>
    </source>
</evidence>
<feature type="compositionally biased region" description="Low complexity" evidence="10">
    <location>
        <begin position="76"/>
        <end position="91"/>
    </location>
</feature>
<dbReference type="InterPro" id="IPR028005">
    <property type="entry name" value="AcTrfase_ESCO_Znf_dom"/>
</dbReference>
<keyword evidence="6" id="KW-0862">Zinc</keyword>
<evidence type="ECO:0000256" key="7">
    <source>
        <dbReference type="ARBA" id="ARBA00023242"/>
    </source>
</evidence>
<evidence type="ECO:0000259" key="12">
    <source>
        <dbReference type="Pfam" id="PF13880"/>
    </source>
</evidence>
<keyword evidence="9" id="KW-0012">Acyltransferase</keyword>
<proteinExistence type="inferred from homology"/>
<evidence type="ECO:0000256" key="5">
    <source>
        <dbReference type="ARBA" id="ARBA00022771"/>
    </source>
</evidence>
<dbReference type="GO" id="GO:0008270">
    <property type="term" value="F:zinc ion binding"/>
    <property type="evidence" value="ECO:0007669"/>
    <property type="project" value="UniProtKB-KW"/>
</dbReference>
<dbReference type="Pfam" id="PF13878">
    <property type="entry name" value="zf-C2H2_3"/>
    <property type="match status" value="1"/>
</dbReference>
<dbReference type="GO" id="GO:0000785">
    <property type="term" value="C:chromatin"/>
    <property type="evidence" value="ECO:0007669"/>
    <property type="project" value="TreeGrafter"/>
</dbReference>
<dbReference type="PANTHER" id="PTHR45884">
    <property type="entry name" value="N-ACETYLTRANSFERASE ECO"/>
    <property type="match status" value="1"/>
</dbReference>
<dbReference type="GO" id="GO:0061733">
    <property type="term" value="F:protein-lysine-acetyltransferase activity"/>
    <property type="evidence" value="ECO:0007669"/>
    <property type="project" value="TreeGrafter"/>
</dbReference>
<keyword evidence="8" id="KW-0131">Cell cycle</keyword>
<dbReference type="AlphaFoldDB" id="A0A8E2JSB2"/>
<comment type="subcellular location">
    <subcellularLocation>
        <location evidence="1">Nucleus</location>
    </subcellularLocation>
</comment>
<dbReference type="InterPro" id="IPR028009">
    <property type="entry name" value="ESCO_Acetyltransf_dom"/>
</dbReference>
<keyword evidence="14" id="KW-1185">Reference proteome</keyword>
<evidence type="ECO:0000256" key="4">
    <source>
        <dbReference type="ARBA" id="ARBA00022723"/>
    </source>
</evidence>
<dbReference type="GO" id="GO:0005634">
    <property type="term" value="C:nucleus"/>
    <property type="evidence" value="ECO:0007669"/>
    <property type="project" value="UniProtKB-SubCell"/>
</dbReference>
<evidence type="ECO:0000256" key="8">
    <source>
        <dbReference type="ARBA" id="ARBA00023306"/>
    </source>
</evidence>
<dbReference type="GO" id="GO:0007064">
    <property type="term" value="P:mitotic sister chromatid cohesion"/>
    <property type="evidence" value="ECO:0007669"/>
    <property type="project" value="TreeGrafter"/>
</dbReference>
<evidence type="ECO:0000256" key="3">
    <source>
        <dbReference type="ARBA" id="ARBA00022679"/>
    </source>
</evidence>
<dbReference type="EMBL" id="KV749892">
    <property type="protein sequence ID" value="OCL07339.1"/>
    <property type="molecule type" value="Genomic_DNA"/>
</dbReference>
<evidence type="ECO:0000256" key="1">
    <source>
        <dbReference type="ARBA" id="ARBA00004123"/>
    </source>
</evidence>
<keyword evidence="7" id="KW-0539">Nucleus</keyword>
<reference evidence="13 14" key="1">
    <citation type="journal article" date="2016" name="Nat. Commun.">
        <title>Ectomycorrhizal ecology is imprinted in the genome of the dominant symbiotic fungus Cenococcum geophilum.</title>
        <authorList>
            <consortium name="DOE Joint Genome Institute"/>
            <person name="Peter M."/>
            <person name="Kohler A."/>
            <person name="Ohm R.A."/>
            <person name="Kuo A."/>
            <person name="Krutzmann J."/>
            <person name="Morin E."/>
            <person name="Arend M."/>
            <person name="Barry K.W."/>
            <person name="Binder M."/>
            <person name="Choi C."/>
            <person name="Clum A."/>
            <person name="Copeland A."/>
            <person name="Grisel N."/>
            <person name="Haridas S."/>
            <person name="Kipfer T."/>
            <person name="LaButti K."/>
            <person name="Lindquist E."/>
            <person name="Lipzen A."/>
            <person name="Maire R."/>
            <person name="Meier B."/>
            <person name="Mihaltcheva S."/>
            <person name="Molinier V."/>
            <person name="Murat C."/>
            <person name="Poggeler S."/>
            <person name="Quandt C.A."/>
            <person name="Sperisen C."/>
            <person name="Tritt A."/>
            <person name="Tisserant E."/>
            <person name="Crous P.W."/>
            <person name="Henrissat B."/>
            <person name="Nehls U."/>
            <person name="Egli S."/>
            <person name="Spatafora J.W."/>
            <person name="Grigoriev I.V."/>
            <person name="Martin F.M."/>
        </authorList>
    </citation>
    <scope>NUCLEOTIDE SEQUENCE [LARGE SCALE GENOMIC DNA]</scope>
    <source>
        <strain evidence="13 14">CBS 207.34</strain>
    </source>
</reference>
<dbReference type="PANTHER" id="PTHR45884:SF2">
    <property type="entry name" value="N-ACETYLTRANSFERASE ECO"/>
    <property type="match status" value="1"/>
</dbReference>
<evidence type="ECO:0000256" key="6">
    <source>
        <dbReference type="ARBA" id="ARBA00022833"/>
    </source>
</evidence>
<evidence type="ECO:0000256" key="2">
    <source>
        <dbReference type="ARBA" id="ARBA00005816"/>
    </source>
</evidence>
<sequence>MSTTKHKKIIRTYSRQRNQSIHDAEPASKRRRVDSDTQTADRGHTTQGNSPTKPECAAIASSSPRESPAILSDHVPVTCTPPSSPPLSRTTPPHPTRGPIFSFLKRKQEPKTSTAEPLSEKSYNAQPQLPPPKKRRRLTQMQLDLGGDVRKSCKVCGMDYIPSNVEDAALHRKFHAMNVGGVDLGKSFVENAKKNQVWAGGDGSFIAVIGRKDSLAFRNKATQVLGVVNTELAAVTIEDDKLWSQIPVEEPLSRAQHEKGDSTKTGKKDYSNGDRFKVYLYIRGLKCIGACLAERILEAYAVLGPDDASGGNARPPVEWRSSSISVSKATNAAILGISRIWTSNSHRKCGVATALLDSVTSDFLYGMIIPKEMVAFSQPTESGGQLARKWFGRDSGWHVYVD</sequence>
<feature type="compositionally biased region" description="Basic and acidic residues" evidence="10">
    <location>
        <begin position="20"/>
        <end position="44"/>
    </location>
</feature>